<keyword evidence="1 2" id="KW-0238">DNA-binding</keyword>
<evidence type="ECO:0000256" key="4">
    <source>
        <dbReference type="SAM" id="MobiDB-lite"/>
    </source>
</evidence>
<dbReference type="Pfam" id="PF09011">
    <property type="entry name" value="HMG_box_2"/>
    <property type="match status" value="1"/>
</dbReference>
<dbReference type="Proteomes" id="UP000693970">
    <property type="component" value="Unassembled WGS sequence"/>
</dbReference>
<dbReference type="EMBL" id="JAGRRH010000015">
    <property type="protein sequence ID" value="KAG7356836.1"/>
    <property type="molecule type" value="Genomic_DNA"/>
</dbReference>
<dbReference type="PANTHER" id="PTHR48112:SF15">
    <property type="entry name" value="HMG BOX DOMAIN-CONTAINING PROTEIN"/>
    <property type="match status" value="1"/>
</dbReference>
<name>A0A9K3L9J7_9STRA</name>
<dbReference type="GO" id="GO:0005634">
    <property type="term" value="C:nucleus"/>
    <property type="evidence" value="ECO:0007669"/>
    <property type="project" value="UniProtKB-UniRule"/>
</dbReference>
<keyword evidence="3" id="KW-0175">Coiled coil</keyword>
<evidence type="ECO:0000256" key="3">
    <source>
        <dbReference type="SAM" id="Coils"/>
    </source>
</evidence>
<dbReference type="AlphaFoldDB" id="A0A9K3L9J7"/>
<dbReference type="OrthoDB" id="49060at2759"/>
<dbReference type="GO" id="GO:0003677">
    <property type="term" value="F:DNA binding"/>
    <property type="evidence" value="ECO:0007669"/>
    <property type="project" value="UniProtKB-UniRule"/>
</dbReference>
<proteinExistence type="predicted"/>
<evidence type="ECO:0000256" key="1">
    <source>
        <dbReference type="ARBA" id="ARBA00023125"/>
    </source>
</evidence>
<feature type="region of interest" description="Disordered" evidence="4">
    <location>
        <begin position="761"/>
        <end position="785"/>
    </location>
</feature>
<feature type="region of interest" description="Disordered" evidence="4">
    <location>
        <begin position="1"/>
        <end position="25"/>
    </location>
</feature>
<gene>
    <name evidence="6" type="ORF">IV203_001522</name>
</gene>
<dbReference type="SMART" id="SM00398">
    <property type="entry name" value="HMG"/>
    <property type="match status" value="1"/>
</dbReference>
<feature type="DNA-binding region" description="HMG box" evidence="2">
    <location>
        <begin position="192"/>
        <end position="280"/>
    </location>
</feature>
<dbReference type="PROSITE" id="PS50118">
    <property type="entry name" value="HMG_BOX_2"/>
    <property type="match status" value="1"/>
</dbReference>
<feature type="region of interest" description="Disordered" evidence="4">
    <location>
        <begin position="288"/>
        <end position="310"/>
    </location>
</feature>
<sequence length="821" mass="90295">MHCASWDSFQKANNRSRSENSDNNNIFNLFADTTIGDNKYSSKSCTSQSNHLLVGGASPPPIITPTSSTLHTAAPPPPWSFTVPSKNPSGTDILSRNTAPRTPITQPTTRSTLNPISLMDLPKPVAGASDAEGDPLETSSNLEEQHSSDRHSRVLPLGEDDTVEKQGTKEQVKHKRKRRPPAVPWKKPKDMPRRPLSAYNLFFKERREAMMAAAKETETSQSTPSFGRRKSNKSVGIGFANLARTIATEWKTLDPNTKAPYESRAAADKSRYDKEMLVWRAKQKEDKASAAAVAKPQSERMSPSNAAGGSMHMTFPAPTTDGTNDSISIQFPPSLPASSRMHASNAAQISFQMPSMTMDGLMMMGQQNPLQQQRQAMMNWTELHSPMSLSSDAVESSRVPHGLAMQMSGLSNEAIQSMPTANLQVAGFRQQQQSDPTQFNRRLQMMWEQNQNMASGDGNAHLLEGTTNNATSDSMLASFGNFEEYNQYLSQTSPDRFASSQQNASMPFFMGNNAESMRRGQIMDHPSLFGESRNTWSGMPKAQEDALHHMHMNQLRQEEVILKEQLREHRRRYMEHEHQLHQERQQQIREGGRFFVGSGNIEPMAAQYLSQRADTWIEMQPASGPSDIHLNTAPVGPQTPMQQQPSQLSATDHYPSTWFEADSDVGGIGNRTDESLSQYIPGADGELNQKLPGKSTTNAMTLTFGGQQVGHDSKKGTKTEVDPWNPIELKEPHSGFGGDNEPQWHPTPLRYQHRVEETKMGGSNAAGVQHPGLNIGSRGEASSGQSLGIGLDDETAAFMSQFRFGGGLNTPDGSPDTGGGS</sequence>
<feature type="coiled-coil region" evidence="3">
    <location>
        <begin position="552"/>
        <end position="586"/>
    </location>
</feature>
<comment type="caution">
    <text evidence="6">The sequence shown here is derived from an EMBL/GenBank/DDBJ whole genome shotgun (WGS) entry which is preliminary data.</text>
</comment>
<organism evidence="6 7">
    <name type="scientific">Nitzschia inconspicua</name>
    <dbReference type="NCBI Taxonomy" id="303405"/>
    <lineage>
        <taxon>Eukaryota</taxon>
        <taxon>Sar</taxon>
        <taxon>Stramenopiles</taxon>
        <taxon>Ochrophyta</taxon>
        <taxon>Bacillariophyta</taxon>
        <taxon>Bacillariophyceae</taxon>
        <taxon>Bacillariophycidae</taxon>
        <taxon>Bacillariales</taxon>
        <taxon>Bacillariaceae</taxon>
        <taxon>Nitzschia</taxon>
    </lineage>
</organism>
<keyword evidence="2" id="KW-0539">Nucleus</keyword>
<protein>
    <submittedName>
        <fullName evidence="6">HMG high mobility group box-containing protein</fullName>
    </submittedName>
</protein>
<evidence type="ECO:0000259" key="5">
    <source>
        <dbReference type="PROSITE" id="PS50118"/>
    </source>
</evidence>
<dbReference type="InterPro" id="IPR050342">
    <property type="entry name" value="HMGB"/>
</dbReference>
<dbReference type="InterPro" id="IPR009071">
    <property type="entry name" value="HMG_box_dom"/>
</dbReference>
<reference evidence="6" key="1">
    <citation type="journal article" date="2021" name="Sci. Rep.">
        <title>Diploid genomic architecture of Nitzschia inconspicua, an elite biomass production diatom.</title>
        <authorList>
            <person name="Oliver A."/>
            <person name="Podell S."/>
            <person name="Pinowska A."/>
            <person name="Traller J.C."/>
            <person name="Smith S.R."/>
            <person name="McClure R."/>
            <person name="Beliaev A."/>
            <person name="Bohutskyi P."/>
            <person name="Hill E.A."/>
            <person name="Rabines A."/>
            <person name="Zheng H."/>
            <person name="Allen L.Z."/>
            <person name="Kuo A."/>
            <person name="Grigoriev I.V."/>
            <person name="Allen A.E."/>
            <person name="Hazlebeck D."/>
            <person name="Allen E.E."/>
        </authorList>
    </citation>
    <scope>NUCLEOTIDE SEQUENCE</scope>
    <source>
        <strain evidence="6">Hildebrandi</strain>
    </source>
</reference>
<feature type="region of interest" description="Disordered" evidence="4">
    <location>
        <begin position="63"/>
        <end position="191"/>
    </location>
</feature>
<feature type="compositionally biased region" description="Polar residues" evidence="4">
    <location>
        <begin position="82"/>
        <end position="115"/>
    </location>
</feature>
<evidence type="ECO:0000313" key="6">
    <source>
        <dbReference type="EMBL" id="KAG7356836.1"/>
    </source>
</evidence>
<feature type="compositionally biased region" description="Basic and acidic residues" evidence="4">
    <location>
        <begin position="143"/>
        <end position="152"/>
    </location>
</feature>
<evidence type="ECO:0000313" key="7">
    <source>
        <dbReference type="Proteomes" id="UP000693970"/>
    </source>
</evidence>
<feature type="region of interest" description="Disordered" evidence="4">
    <location>
        <begin position="706"/>
        <end position="726"/>
    </location>
</feature>
<feature type="compositionally biased region" description="Basic and acidic residues" evidence="4">
    <location>
        <begin position="711"/>
        <end position="721"/>
    </location>
</feature>
<keyword evidence="7" id="KW-1185">Reference proteome</keyword>
<accession>A0A9K3L9J7</accession>
<dbReference type="PANTHER" id="PTHR48112">
    <property type="entry name" value="HIGH MOBILITY GROUP PROTEIN DSP1"/>
    <property type="match status" value="1"/>
</dbReference>
<evidence type="ECO:0000256" key="2">
    <source>
        <dbReference type="PROSITE-ProRule" id="PRU00267"/>
    </source>
</evidence>
<reference evidence="6" key="2">
    <citation type="submission" date="2021-04" db="EMBL/GenBank/DDBJ databases">
        <authorList>
            <person name="Podell S."/>
        </authorList>
    </citation>
    <scope>NUCLEOTIDE SEQUENCE</scope>
    <source>
        <strain evidence="6">Hildebrandi</strain>
    </source>
</reference>
<feature type="domain" description="HMG box" evidence="5">
    <location>
        <begin position="192"/>
        <end position="280"/>
    </location>
</feature>